<protein>
    <recommendedName>
        <fullName evidence="2">Bulb-type lectin domain-containing protein</fullName>
    </recommendedName>
</protein>
<dbReference type="InterPro" id="IPR050952">
    <property type="entry name" value="TRIM-NHL_E3_ligases"/>
</dbReference>
<evidence type="ECO:0000313" key="1">
    <source>
        <dbReference type="EMBL" id="EEN48527.1"/>
    </source>
</evidence>
<dbReference type="EMBL" id="GG666616">
    <property type="protein sequence ID" value="EEN48527.1"/>
    <property type="molecule type" value="Genomic_DNA"/>
</dbReference>
<dbReference type="FunFam" id="2.120.10.30:FF:000064">
    <property type="entry name" value="Uncharacterized protein"/>
    <property type="match status" value="1"/>
</dbReference>
<reference evidence="1" key="1">
    <citation type="journal article" date="2008" name="Nature">
        <title>The amphioxus genome and the evolution of the chordate karyotype.</title>
        <authorList>
            <consortium name="US DOE Joint Genome Institute (JGI-PGF)"/>
            <person name="Putnam N.H."/>
            <person name="Butts T."/>
            <person name="Ferrier D.E.K."/>
            <person name="Furlong R.F."/>
            <person name="Hellsten U."/>
            <person name="Kawashima T."/>
            <person name="Robinson-Rechavi M."/>
            <person name="Shoguchi E."/>
            <person name="Terry A."/>
            <person name="Yu J.-K."/>
            <person name="Benito-Gutierrez E.L."/>
            <person name="Dubchak I."/>
            <person name="Garcia-Fernandez J."/>
            <person name="Gibson-Brown J.J."/>
            <person name="Grigoriev I.V."/>
            <person name="Horton A.C."/>
            <person name="de Jong P.J."/>
            <person name="Jurka J."/>
            <person name="Kapitonov V.V."/>
            <person name="Kohara Y."/>
            <person name="Kuroki Y."/>
            <person name="Lindquist E."/>
            <person name="Lucas S."/>
            <person name="Osoegawa K."/>
            <person name="Pennacchio L.A."/>
            <person name="Salamov A.A."/>
            <person name="Satou Y."/>
            <person name="Sauka-Spengler T."/>
            <person name="Schmutz J."/>
            <person name="Shin-I T."/>
            <person name="Toyoda A."/>
            <person name="Bronner-Fraser M."/>
            <person name="Fujiyama A."/>
            <person name="Holland L.Z."/>
            <person name="Holland P.W.H."/>
            <person name="Satoh N."/>
            <person name="Rokhsar D.S."/>
        </authorList>
    </citation>
    <scope>NUCLEOTIDE SEQUENCE [LARGE SCALE GENOMIC DNA]</scope>
    <source>
        <strain evidence="1">S238N-H82</strain>
        <tissue evidence="1">Testes</tissue>
    </source>
</reference>
<evidence type="ECO:0008006" key="2">
    <source>
        <dbReference type="Google" id="ProtNLM"/>
    </source>
</evidence>
<dbReference type="PANTHER" id="PTHR24104">
    <property type="entry name" value="E3 UBIQUITIN-PROTEIN LIGASE NHLRC1-RELATED"/>
    <property type="match status" value="1"/>
</dbReference>
<proteinExistence type="predicted"/>
<dbReference type="PANTHER" id="PTHR24104:SF50">
    <property type="entry name" value="SMP-30_GLUCONOLACTONASE_LRE-LIKE REGION DOMAIN-CONTAINING PROTEIN"/>
    <property type="match status" value="1"/>
</dbReference>
<dbReference type="InParanoid" id="C3ZG52"/>
<accession>C3ZG52</accession>
<dbReference type="SUPFAM" id="SSF101898">
    <property type="entry name" value="NHL repeat"/>
    <property type="match status" value="1"/>
</dbReference>
<dbReference type="STRING" id="7739.C3ZG52"/>
<sequence length="201" mass="21717">MLLPEDIAIDGNDNLWVVGTSVFVGDIVAKYSSYGQGLSTFEIPRDRFFGGIAVDHRNGHVIVTRRASNKVLIFQPDGSLIGVFGQKWAVSSTVAVNIDGNILMLMNGFVQVYNGTGQFLFSFAGPGGGHMNAMGICTDSSGHVLVADRQHKRVSMFTSSGQFVRHVVTGLKMVKFVAVGREGQLVVIDIGDRTVTVYPSY</sequence>
<gene>
    <name evidence="1" type="ORF">BRAFLDRAFT_69007</name>
</gene>
<dbReference type="Gene3D" id="2.120.10.30">
    <property type="entry name" value="TolB, C-terminal domain"/>
    <property type="match status" value="1"/>
</dbReference>
<dbReference type="AlphaFoldDB" id="C3ZG52"/>
<name>C3ZG52_BRAFL</name>
<dbReference type="eggNOG" id="KOG2177">
    <property type="taxonomic scope" value="Eukaryota"/>
</dbReference>
<dbReference type="InterPro" id="IPR011042">
    <property type="entry name" value="6-blade_b-propeller_TolB-like"/>
</dbReference>
<organism>
    <name type="scientific">Branchiostoma floridae</name>
    <name type="common">Florida lancelet</name>
    <name type="synonym">Amphioxus</name>
    <dbReference type="NCBI Taxonomy" id="7739"/>
    <lineage>
        <taxon>Eukaryota</taxon>
        <taxon>Metazoa</taxon>
        <taxon>Chordata</taxon>
        <taxon>Cephalochordata</taxon>
        <taxon>Leptocardii</taxon>
        <taxon>Amphioxiformes</taxon>
        <taxon>Branchiostomatidae</taxon>
        <taxon>Branchiostoma</taxon>
    </lineage>
</organism>